<dbReference type="EMBL" id="CM001205">
    <property type="protein sequence ID" value="EGP83925.1"/>
    <property type="molecule type" value="Genomic_DNA"/>
</dbReference>
<evidence type="ECO:0000256" key="5">
    <source>
        <dbReference type="ARBA" id="ARBA00023134"/>
    </source>
</evidence>
<dbReference type="InterPro" id="IPR006073">
    <property type="entry name" value="GTP-bd"/>
</dbReference>
<feature type="compositionally biased region" description="Low complexity" evidence="6">
    <location>
        <begin position="87"/>
        <end position="99"/>
    </location>
</feature>
<dbReference type="CDD" id="cd14858">
    <property type="entry name" value="TrmE_N"/>
    <property type="match status" value="1"/>
</dbReference>
<dbReference type="Gene3D" id="3.30.1360.120">
    <property type="entry name" value="Probable tRNA modification gtpase trme, domain 1"/>
    <property type="match status" value="1"/>
</dbReference>
<evidence type="ECO:0000259" key="8">
    <source>
        <dbReference type="Pfam" id="PF10396"/>
    </source>
</evidence>
<dbReference type="OrthoDB" id="188276at2759"/>
<feature type="domain" description="G" evidence="7">
    <location>
        <begin position="335"/>
        <end position="446"/>
    </location>
</feature>
<keyword evidence="4" id="KW-0547">Nucleotide-binding</keyword>
<dbReference type="PANTHER" id="PTHR42714">
    <property type="entry name" value="TRNA MODIFICATION GTPASE GTPBP3"/>
    <property type="match status" value="1"/>
</dbReference>
<reference evidence="10 11" key="1">
    <citation type="journal article" date="2011" name="PLoS Genet.">
        <title>Finished genome of the fungal wheat pathogen Mycosphaerella graminicola reveals dispensome structure, chromosome plasticity, and stealth pathogenesis.</title>
        <authorList>
            <person name="Goodwin S.B."/>
            <person name="Ben M'barek S."/>
            <person name="Dhillon B."/>
            <person name="Wittenberg A.H.J."/>
            <person name="Crane C.F."/>
            <person name="Hane J.K."/>
            <person name="Foster A.J."/>
            <person name="Van der Lee T.A.J."/>
            <person name="Grimwood J."/>
            <person name="Aerts A."/>
            <person name="Antoniw J."/>
            <person name="Bailey A."/>
            <person name="Bluhm B."/>
            <person name="Bowler J."/>
            <person name="Bristow J."/>
            <person name="van der Burgt A."/>
            <person name="Canto-Canche B."/>
            <person name="Churchill A.C.L."/>
            <person name="Conde-Ferraez L."/>
            <person name="Cools H.J."/>
            <person name="Coutinho P.M."/>
            <person name="Csukai M."/>
            <person name="Dehal P."/>
            <person name="De Wit P."/>
            <person name="Donzelli B."/>
            <person name="van de Geest H.C."/>
            <person name="van Ham R.C.H.J."/>
            <person name="Hammond-Kosack K.E."/>
            <person name="Henrissat B."/>
            <person name="Kilian A."/>
            <person name="Kobayashi A.K."/>
            <person name="Koopmann E."/>
            <person name="Kourmpetis Y."/>
            <person name="Kuzniar A."/>
            <person name="Lindquist E."/>
            <person name="Lombard V."/>
            <person name="Maliepaard C."/>
            <person name="Martins N."/>
            <person name="Mehrabi R."/>
            <person name="Nap J.P.H."/>
            <person name="Ponomarenko A."/>
            <person name="Rudd J.J."/>
            <person name="Salamov A."/>
            <person name="Schmutz J."/>
            <person name="Schouten H.J."/>
            <person name="Shapiro H."/>
            <person name="Stergiopoulos I."/>
            <person name="Torriani S.F.F."/>
            <person name="Tu H."/>
            <person name="de Vries R.P."/>
            <person name="Waalwijk C."/>
            <person name="Ware S.B."/>
            <person name="Wiebenga A."/>
            <person name="Zwiers L.-H."/>
            <person name="Oliver R.P."/>
            <person name="Grigoriev I.V."/>
            <person name="Kema G.H.J."/>
        </authorList>
    </citation>
    <scope>NUCLEOTIDE SEQUENCE [LARGE SCALE GENOMIC DNA]</scope>
    <source>
        <strain evidence="11">CBS 115943 / IPO323</strain>
    </source>
</reference>
<dbReference type="KEGG" id="ztr:MYCGRDRAFT_48437"/>
<keyword evidence="11" id="KW-1185">Reference proteome</keyword>
<dbReference type="eggNOG" id="KOG1191">
    <property type="taxonomic scope" value="Eukaryota"/>
</dbReference>
<evidence type="ECO:0000313" key="10">
    <source>
        <dbReference type="EMBL" id="EGP83925.1"/>
    </source>
</evidence>
<dbReference type="InterPro" id="IPR018948">
    <property type="entry name" value="GTP-bd_TrmE_N"/>
</dbReference>
<dbReference type="InterPro" id="IPR004520">
    <property type="entry name" value="GTPase_MnmE"/>
</dbReference>
<dbReference type="InterPro" id="IPR031168">
    <property type="entry name" value="G_TrmE"/>
</dbReference>
<dbReference type="Pfam" id="PF01926">
    <property type="entry name" value="MMR_HSR1"/>
    <property type="match status" value="1"/>
</dbReference>
<dbReference type="GO" id="GO:0003924">
    <property type="term" value="F:GTPase activity"/>
    <property type="evidence" value="ECO:0007669"/>
    <property type="project" value="InterPro"/>
</dbReference>
<dbReference type="InterPro" id="IPR027368">
    <property type="entry name" value="MnmE_dom2"/>
</dbReference>
<dbReference type="Pfam" id="PF10396">
    <property type="entry name" value="TrmE_N"/>
    <property type="match status" value="1"/>
</dbReference>
<dbReference type="InterPro" id="IPR027266">
    <property type="entry name" value="TrmE/GcvT-like"/>
</dbReference>
<dbReference type="FunCoup" id="F9XLU6">
    <property type="interactions" value="416"/>
</dbReference>
<dbReference type="OMA" id="VQIGFHI"/>
<dbReference type="GO" id="GO:0030488">
    <property type="term" value="P:tRNA methylation"/>
    <property type="evidence" value="ECO:0007669"/>
    <property type="project" value="TreeGrafter"/>
</dbReference>
<dbReference type="STRING" id="336722.F9XLU6"/>
<keyword evidence="3" id="KW-0819">tRNA processing</keyword>
<evidence type="ECO:0000256" key="2">
    <source>
        <dbReference type="ARBA" id="ARBA00011043"/>
    </source>
</evidence>
<evidence type="ECO:0000259" key="7">
    <source>
        <dbReference type="Pfam" id="PF01926"/>
    </source>
</evidence>
<dbReference type="NCBIfam" id="TIGR00231">
    <property type="entry name" value="small_GTP"/>
    <property type="match status" value="1"/>
</dbReference>
<gene>
    <name evidence="10" type="ORF">MYCGRDRAFT_48437</name>
</gene>
<evidence type="ECO:0000313" key="11">
    <source>
        <dbReference type="Proteomes" id="UP000008062"/>
    </source>
</evidence>
<dbReference type="SUPFAM" id="SSF52540">
    <property type="entry name" value="P-loop containing nucleoside triphosphate hydrolases"/>
    <property type="match status" value="1"/>
</dbReference>
<evidence type="ECO:0000256" key="3">
    <source>
        <dbReference type="ARBA" id="ARBA00022694"/>
    </source>
</evidence>
<dbReference type="AlphaFoldDB" id="F9XLU6"/>
<dbReference type="Pfam" id="PF12631">
    <property type="entry name" value="MnmE_helical"/>
    <property type="match status" value="1"/>
</dbReference>
<evidence type="ECO:0008006" key="12">
    <source>
        <dbReference type="Google" id="ProtNLM"/>
    </source>
</evidence>
<dbReference type="FunFam" id="3.30.1360.120:FF:000007">
    <property type="entry name" value="tRNA modification GTPase GTPBP3, mitochondrial"/>
    <property type="match status" value="1"/>
</dbReference>
<feature type="domain" description="GTP-binding protein TrmE N-terminal" evidence="8">
    <location>
        <begin position="105"/>
        <end position="232"/>
    </location>
</feature>
<feature type="compositionally biased region" description="Acidic residues" evidence="6">
    <location>
        <begin position="599"/>
        <end position="608"/>
    </location>
</feature>
<dbReference type="Gene3D" id="3.40.50.300">
    <property type="entry name" value="P-loop containing nucleotide triphosphate hydrolases"/>
    <property type="match status" value="1"/>
</dbReference>
<dbReference type="InterPro" id="IPR005225">
    <property type="entry name" value="Small_GTP-bd"/>
</dbReference>
<evidence type="ECO:0000256" key="1">
    <source>
        <dbReference type="ARBA" id="ARBA00004173"/>
    </source>
</evidence>
<dbReference type="Gene3D" id="1.20.120.430">
    <property type="entry name" value="tRNA modification GTPase MnmE domain 2"/>
    <property type="match status" value="1"/>
</dbReference>
<evidence type="ECO:0000259" key="9">
    <source>
        <dbReference type="Pfam" id="PF12631"/>
    </source>
</evidence>
<feature type="region of interest" description="Disordered" evidence="6">
    <location>
        <begin position="589"/>
        <end position="608"/>
    </location>
</feature>
<sequence length="656" mass="70485">MRPLRCTYQKATRGYDRNGRLFEAVQAACWAQAGTLRTQNGSLRRTSSSHGPSRARCQPGTPPRGPLPLSRTTTRTAFERPRGVIASPSSRSLSSSKPPTADGPTIYALSTAPGRSAIAIIRTSGPLSTHIYHALCPNKPLPQPRHAVVRTLYDPSQSQSRDTILDPSALVLYFPAPNTFTGEDILEMHVHGGPAVVKAVLSAISRIPIHPSGRIRYAQPGEFTLRAFHNSRLTLTQIEALSDTLAAETEQQRRLSIRGSTSTLPALYETWRQLLLSARGELEALIDFSEDQHFDESTVELCASISAQVRHLILLLKVHIQNAVKGELLRNGISVAFLGVPNAGKSSLLNCIVGREAAIVAEEAGTTRDVVDVSVDLGGWLVRFGDTAGVRKGEDGKAKVGKVEEEGIRRAKARATESDVVVVVLDLDRHASNGAAEEVVLRIDPDLQTFIHGLACYPTSILVAINKSDLISSLTEKERILSSAQKAFSAIPSDSFHFISCKHAEATRNLPPPATQTSSSSPDAGGIQTLLSGLTTQFANLTTAIVPSSNQGAPGSIDQSIYTESLGASQRHRDLLSACLSSLEDFETELQPQRHSDGEGEDGSDVGEDFEPDIVLAAEHLRRAAESLARITGKGEGSGDVEEVLGVVFEKFCVGK</sequence>
<feature type="region of interest" description="Disordered" evidence="6">
    <location>
        <begin position="40"/>
        <end position="105"/>
    </location>
</feature>
<dbReference type="HOGENOM" id="CLU_019624_3_0_1"/>
<feature type="region of interest" description="Disordered" evidence="6">
    <location>
        <begin position="507"/>
        <end position="526"/>
    </location>
</feature>
<feature type="compositionally biased region" description="Polar residues" evidence="6">
    <location>
        <begin position="40"/>
        <end position="51"/>
    </location>
</feature>
<protein>
    <recommendedName>
        <fullName evidence="12">TrmE-type G domain-containing protein</fullName>
    </recommendedName>
</protein>
<accession>F9XLU6</accession>
<evidence type="ECO:0000256" key="6">
    <source>
        <dbReference type="SAM" id="MobiDB-lite"/>
    </source>
</evidence>
<dbReference type="GO" id="GO:0002098">
    <property type="term" value="P:tRNA wobble uridine modification"/>
    <property type="evidence" value="ECO:0007669"/>
    <property type="project" value="TreeGrafter"/>
</dbReference>
<dbReference type="InterPro" id="IPR025867">
    <property type="entry name" value="MnmE_helical"/>
</dbReference>
<dbReference type="HAMAP" id="MF_00379">
    <property type="entry name" value="GTPase_MnmE"/>
    <property type="match status" value="1"/>
</dbReference>
<dbReference type="Proteomes" id="UP000008062">
    <property type="component" value="Chromosome 10"/>
</dbReference>
<comment type="subcellular location">
    <subcellularLocation>
        <location evidence="1">Mitochondrion</location>
    </subcellularLocation>
</comment>
<feature type="domain" description="MnmE helical" evidence="9">
    <location>
        <begin position="235"/>
        <end position="653"/>
    </location>
</feature>
<dbReference type="RefSeq" id="XP_003848949.1">
    <property type="nucleotide sequence ID" value="XM_003848901.1"/>
</dbReference>
<name>F9XLU6_ZYMTI</name>
<dbReference type="InterPro" id="IPR027417">
    <property type="entry name" value="P-loop_NTPase"/>
</dbReference>
<dbReference type="GO" id="GO:0005525">
    <property type="term" value="F:GTP binding"/>
    <property type="evidence" value="ECO:0007669"/>
    <property type="project" value="UniProtKB-KW"/>
</dbReference>
<evidence type="ECO:0000256" key="4">
    <source>
        <dbReference type="ARBA" id="ARBA00022741"/>
    </source>
</evidence>
<proteinExistence type="inferred from homology"/>
<dbReference type="SUPFAM" id="SSF103025">
    <property type="entry name" value="Folate-binding domain"/>
    <property type="match status" value="1"/>
</dbReference>
<dbReference type="InParanoid" id="F9XLU6"/>
<dbReference type="GO" id="GO:0005739">
    <property type="term" value="C:mitochondrion"/>
    <property type="evidence" value="ECO:0007669"/>
    <property type="project" value="UniProtKB-SubCell"/>
</dbReference>
<organism evidence="10 11">
    <name type="scientific">Zymoseptoria tritici (strain CBS 115943 / IPO323)</name>
    <name type="common">Speckled leaf blotch fungus</name>
    <name type="synonym">Septoria tritici</name>
    <dbReference type="NCBI Taxonomy" id="336722"/>
    <lineage>
        <taxon>Eukaryota</taxon>
        <taxon>Fungi</taxon>
        <taxon>Dikarya</taxon>
        <taxon>Ascomycota</taxon>
        <taxon>Pezizomycotina</taxon>
        <taxon>Dothideomycetes</taxon>
        <taxon>Dothideomycetidae</taxon>
        <taxon>Mycosphaerellales</taxon>
        <taxon>Mycosphaerellaceae</taxon>
        <taxon>Zymoseptoria</taxon>
    </lineage>
</organism>
<dbReference type="GeneID" id="13398449"/>
<dbReference type="CDD" id="cd04164">
    <property type="entry name" value="trmE"/>
    <property type="match status" value="1"/>
</dbReference>
<comment type="similarity">
    <text evidence="2">Belongs to the TRAFAC class TrmE-Era-EngA-EngB-Septin-like GTPase superfamily. TrmE GTPase family.</text>
</comment>
<keyword evidence="5" id="KW-0342">GTP-binding</keyword>
<dbReference type="PANTHER" id="PTHR42714:SF2">
    <property type="entry name" value="TRNA MODIFICATION GTPASE GTPBP3, MITOCHONDRIAL"/>
    <property type="match status" value="1"/>
</dbReference>